<protein>
    <submittedName>
        <fullName evidence="1">Uncharacterized protein</fullName>
    </submittedName>
</protein>
<organism evidence="1 2">
    <name type="scientific">Latilactobacillus curvatus</name>
    <name type="common">Lactobacillus curvatus</name>
    <dbReference type="NCBI Taxonomy" id="28038"/>
    <lineage>
        <taxon>Bacteria</taxon>
        <taxon>Bacillati</taxon>
        <taxon>Bacillota</taxon>
        <taxon>Bacilli</taxon>
        <taxon>Lactobacillales</taxon>
        <taxon>Lactobacillaceae</taxon>
        <taxon>Latilactobacillus</taxon>
    </lineage>
</organism>
<reference evidence="1 2" key="1">
    <citation type="submission" date="2018-07" db="EMBL/GenBank/DDBJ databases">
        <title>Lactobacillus curvatus genome sequence.</title>
        <authorList>
            <person name="Prechtl R."/>
        </authorList>
    </citation>
    <scope>NUCLEOTIDE SEQUENCE [LARGE SCALE GENOMIC DNA]</scope>
    <source>
        <strain evidence="1 2">TMW 1.1928</strain>
        <plasmid evidence="1 2">p-1.1928_2</plasmid>
    </source>
</reference>
<evidence type="ECO:0000313" key="1">
    <source>
        <dbReference type="EMBL" id="AXN36886.1"/>
    </source>
</evidence>
<keyword evidence="1" id="KW-0614">Plasmid</keyword>
<dbReference type="EMBL" id="CP031005">
    <property type="protein sequence ID" value="AXN36886.1"/>
    <property type="molecule type" value="Genomic_DNA"/>
</dbReference>
<accession>A0A385AHP0</accession>
<sequence>MKLADFKLYNIKMDEINTAKQEIIDSANGLIEAFKWDYANMDEDARDFIADSRLQLLKMTTIDTIEDAEKVIEINDNGFASPDSDAIQAYEDMESELPDIEHDLNRVIKIVDELADNGFTPKSISTSRLSISTYLTFDIKDYDRLVEEYDGAIDFDDIEETAHDYTEFEVRISDHEVGGYFNEAIDDEVHYNDNNAKLDVNNF</sequence>
<name>A0A385AHP0_LATCU</name>
<gene>
    <name evidence="1" type="ORF">DT351_11095</name>
</gene>
<dbReference type="RefSeq" id="WP_116843840.1">
    <property type="nucleotide sequence ID" value="NZ_CP031005.1"/>
</dbReference>
<dbReference type="AlphaFoldDB" id="A0A385AHP0"/>
<proteinExistence type="predicted"/>
<evidence type="ECO:0000313" key="2">
    <source>
        <dbReference type="Proteomes" id="UP000257607"/>
    </source>
</evidence>
<geneLocation type="plasmid" evidence="1 2">
    <name>p-1.1928_2</name>
</geneLocation>
<dbReference type="Proteomes" id="UP000257607">
    <property type="component" value="Plasmid p-1.1928_2"/>
</dbReference>